<evidence type="ECO:0000256" key="5">
    <source>
        <dbReference type="ARBA" id="ARBA00022723"/>
    </source>
</evidence>
<evidence type="ECO:0008006" key="13">
    <source>
        <dbReference type="Google" id="ProtNLM"/>
    </source>
</evidence>
<dbReference type="AlphaFoldDB" id="A0A8H4QF17"/>
<dbReference type="GO" id="GO:0016705">
    <property type="term" value="F:oxidoreductase activity, acting on paired donors, with incorporation or reduction of molecular oxygen"/>
    <property type="evidence" value="ECO:0007669"/>
    <property type="project" value="InterPro"/>
</dbReference>
<dbReference type="PRINTS" id="PR00463">
    <property type="entry name" value="EP450I"/>
</dbReference>
<keyword evidence="7 9" id="KW-0408">Iron</keyword>
<evidence type="ECO:0000256" key="6">
    <source>
        <dbReference type="ARBA" id="ARBA00023002"/>
    </source>
</evidence>
<dbReference type="InterPro" id="IPR002401">
    <property type="entry name" value="Cyt_P450_E_grp-I"/>
</dbReference>
<dbReference type="InterPro" id="IPR036396">
    <property type="entry name" value="Cyt_P450_sf"/>
</dbReference>
<dbReference type="CDD" id="cd11065">
    <property type="entry name" value="CYP64-like"/>
    <property type="match status" value="1"/>
</dbReference>
<evidence type="ECO:0000256" key="1">
    <source>
        <dbReference type="ARBA" id="ARBA00001971"/>
    </source>
</evidence>
<keyword evidence="5 9" id="KW-0479">Metal-binding</keyword>
<evidence type="ECO:0000313" key="12">
    <source>
        <dbReference type="Proteomes" id="UP000521872"/>
    </source>
</evidence>
<feature type="binding site" description="axial binding residue" evidence="9">
    <location>
        <position position="446"/>
    </location>
    <ligand>
        <name>heme</name>
        <dbReference type="ChEBI" id="CHEBI:30413"/>
    </ligand>
    <ligandPart>
        <name>Fe</name>
        <dbReference type="ChEBI" id="CHEBI:18248"/>
    </ligandPart>
</feature>
<accession>A0A8H4QF17</accession>
<dbReference type="Gene3D" id="1.10.630.10">
    <property type="entry name" value="Cytochrome P450"/>
    <property type="match status" value="1"/>
</dbReference>
<keyword evidence="4 9" id="KW-0349">Heme</keyword>
<gene>
    <name evidence="11" type="ORF">D9613_012284</name>
</gene>
<evidence type="ECO:0000313" key="11">
    <source>
        <dbReference type="EMBL" id="KAF4609496.1"/>
    </source>
</evidence>
<dbReference type="PANTHER" id="PTHR46300:SF7">
    <property type="entry name" value="P450, PUTATIVE (EUROFUNG)-RELATED"/>
    <property type="match status" value="1"/>
</dbReference>
<evidence type="ECO:0000256" key="3">
    <source>
        <dbReference type="ARBA" id="ARBA00010617"/>
    </source>
</evidence>
<evidence type="ECO:0000256" key="8">
    <source>
        <dbReference type="ARBA" id="ARBA00023033"/>
    </source>
</evidence>
<evidence type="ECO:0000256" key="7">
    <source>
        <dbReference type="ARBA" id="ARBA00023004"/>
    </source>
</evidence>
<dbReference type="InterPro" id="IPR050364">
    <property type="entry name" value="Cytochrome_P450_fung"/>
</dbReference>
<dbReference type="InterPro" id="IPR017972">
    <property type="entry name" value="Cyt_P450_CS"/>
</dbReference>
<keyword evidence="12" id="KW-1185">Reference proteome</keyword>
<dbReference type="PANTHER" id="PTHR46300">
    <property type="entry name" value="P450, PUTATIVE (EUROFUNG)-RELATED-RELATED"/>
    <property type="match status" value="1"/>
</dbReference>
<keyword evidence="8 10" id="KW-0503">Monooxygenase</keyword>
<comment type="caution">
    <text evidence="11">The sequence shown here is derived from an EMBL/GenBank/DDBJ whole genome shotgun (WGS) entry which is preliminary data.</text>
</comment>
<dbReference type="PROSITE" id="PS00086">
    <property type="entry name" value="CYTOCHROME_P450"/>
    <property type="match status" value="1"/>
</dbReference>
<evidence type="ECO:0000256" key="9">
    <source>
        <dbReference type="PIRSR" id="PIRSR602401-1"/>
    </source>
</evidence>
<dbReference type="GO" id="GO:0004497">
    <property type="term" value="F:monooxygenase activity"/>
    <property type="evidence" value="ECO:0007669"/>
    <property type="project" value="UniProtKB-KW"/>
</dbReference>
<proteinExistence type="inferred from homology"/>
<comment type="cofactor">
    <cofactor evidence="1 9">
        <name>heme</name>
        <dbReference type="ChEBI" id="CHEBI:30413"/>
    </cofactor>
</comment>
<comment type="pathway">
    <text evidence="2">Secondary metabolite biosynthesis.</text>
</comment>
<sequence length="521" mass="58803">MFVMFSSSASLYALAVLVVLVTYTLKRRSRNVLLPPGPPGYPIIGNVYDIPQGYAWLTYKEWAKTYGDVLRVEAFGKTTIILNSLKAAMELLDKRSSNSSDRPRLVMADELMGWEWDFAHMAYSDRWRRHRRVFHQYFQPRNLVSYYPIQKKVTANLLSQLGRSPENFAAHIRQHVGSVVLNAAYGYEVQAENDFYIQLAHKAIQPLLSSVHAGHYLVDFLPFLKHVPSWFPGAGFKRRAEEWAVNTRALRDIPFNTVKQAIANGTSKQSFVSDNLDKINNDATLARREAETEIVKNCAGIVYLAGSDTSASVVRSWFLAMAHHPDIQRKAQAEVERVVGDSRLPDFEDRPAMPYVEAMLLEVMRWAVVTPLGVPHRMVKDDVYGGYRIPAGTTVTANVWAILHDEEIYPEPFRFNPERFLKDGKLVFDQPDPTTIGAFGFGRRICPGRYLASNSSWIAIVSILAIYDISKAKDEQGNTIEPLIEFTDGLVSHPKPFTVSITPRSENSKKLVEAAAQEMSS</sequence>
<dbReference type="GO" id="GO:0005506">
    <property type="term" value="F:iron ion binding"/>
    <property type="evidence" value="ECO:0007669"/>
    <property type="project" value="InterPro"/>
</dbReference>
<dbReference type="SUPFAM" id="SSF48264">
    <property type="entry name" value="Cytochrome P450"/>
    <property type="match status" value="1"/>
</dbReference>
<dbReference type="Proteomes" id="UP000521872">
    <property type="component" value="Unassembled WGS sequence"/>
</dbReference>
<dbReference type="InterPro" id="IPR001128">
    <property type="entry name" value="Cyt_P450"/>
</dbReference>
<reference evidence="11 12" key="1">
    <citation type="submission" date="2019-12" db="EMBL/GenBank/DDBJ databases">
        <authorList>
            <person name="Floudas D."/>
            <person name="Bentzer J."/>
            <person name="Ahren D."/>
            <person name="Johansson T."/>
            <person name="Persson P."/>
            <person name="Tunlid A."/>
        </authorList>
    </citation>
    <scope>NUCLEOTIDE SEQUENCE [LARGE SCALE GENOMIC DNA]</scope>
    <source>
        <strain evidence="11 12">CBS 102.39</strain>
    </source>
</reference>
<dbReference type="Pfam" id="PF00067">
    <property type="entry name" value="p450"/>
    <property type="match status" value="1"/>
</dbReference>
<evidence type="ECO:0000256" key="2">
    <source>
        <dbReference type="ARBA" id="ARBA00005179"/>
    </source>
</evidence>
<evidence type="ECO:0000256" key="10">
    <source>
        <dbReference type="RuleBase" id="RU000461"/>
    </source>
</evidence>
<dbReference type="EMBL" id="JAACJL010000061">
    <property type="protein sequence ID" value="KAF4609496.1"/>
    <property type="molecule type" value="Genomic_DNA"/>
</dbReference>
<keyword evidence="6 10" id="KW-0560">Oxidoreductase</keyword>
<organism evidence="11 12">
    <name type="scientific">Agrocybe pediades</name>
    <dbReference type="NCBI Taxonomy" id="84607"/>
    <lineage>
        <taxon>Eukaryota</taxon>
        <taxon>Fungi</taxon>
        <taxon>Dikarya</taxon>
        <taxon>Basidiomycota</taxon>
        <taxon>Agaricomycotina</taxon>
        <taxon>Agaricomycetes</taxon>
        <taxon>Agaricomycetidae</taxon>
        <taxon>Agaricales</taxon>
        <taxon>Agaricineae</taxon>
        <taxon>Strophariaceae</taxon>
        <taxon>Agrocybe</taxon>
    </lineage>
</organism>
<comment type="similarity">
    <text evidence="3 10">Belongs to the cytochrome P450 family.</text>
</comment>
<evidence type="ECO:0000256" key="4">
    <source>
        <dbReference type="ARBA" id="ARBA00022617"/>
    </source>
</evidence>
<dbReference type="GO" id="GO:0020037">
    <property type="term" value="F:heme binding"/>
    <property type="evidence" value="ECO:0007669"/>
    <property type="project" value="InterPro"/>
</dbReference>
<protein>
    <recommendedName>
        <fullName evidence="13">Cytochrome P450</fullName>
    </recommendedName>
</protein>
<name>A0A8H4QF17_9AGAR</name>